<dbReference type="SUPFAM" id="SSF103481">
    <property type="entry name" value="Multidrug resistance efflux transporter EmrE"/>
    <property type="match status" value="2"/>
</dbReference>
<evidence type="ECO:0000256" key="5">
    <source>
        <dbReference type="ARBA" id="ARBA00023136"/>
    </source>
</evidence>
<proteinExistence type="predicted"/>
<dbReference type="Proteomes" id="UP001149821">
    <property type="component" value="Unassembled WGS sequence"/>
</dbReference>
<feature type="transmembrane region" description="Helical" evidence="6">
    <location>
        <begin position="95"/>
        <end position="113"/>
    </location>
</feature>
<keyword evidence="9" id="KW-1185">Reference proteome</keyword>
<sequence length="295" mass="32482">MTDRRAELLLVLSTILAAGGWVFSKESLAEMPTFAFLGSRFFLASLILLAFCHKDLMKASRDDLRKALGCGFLLATAILLWIYSLSVSDTLGEGAFIMSLTMLFAPFIGWLLFKQPPSASFWIALPVALVGLGFLSLANGWVLANSQVWFLASAFTFAFQFNIVSRVAKTLPTMLLTCIQLFVTGVIGLSLSLLFEDVPTSISPNIWVWFAMSIILSTCLRFACLTRGLKGTTAINAAFIMILEPVFTVIFSVLWYSEPMPPQKVIGCLLILTALIGYRGGFSWIGKRVLETRES</sequence>
<feature type="domain" description="EamA" evidence="7">
    <location>
        <begin position="6"/>
        <end position="136"/>
    </location>
</feature>
<keyword evidence="3 6" id="KW-0812">Transmembrane</keyword>
<feature type="transmembrane region" description="Helical" evidence="6">
    <location>
        <begin position="34"/>
        <end position="52"/>
    </location>
</feature>
<accession>A0ABT5QKD4</accession>
<feature type="transmembrane region" description="Helical" evidence="6">
    <location>
        <begin position="120"/>
        <end position="142"/>
    </location>
</feature>
<dbReference type="InterPro" id="IPR000620">
    <property type="entry name" value="EamA_dom"/>
</dbReference>
<dbReference type="RefSeq" id="WP_274141357.1">
    <property type="nucleotide sequence ID" value="NZ_JAJUBB010000004.1"/>
</dbReference>
<evidence type="ECO:0000256" key="1">
    <source>
        <dbReference type="ARBA" id="ARBA00004651"/>
    </source>
</evidence>
<evidence type="ECO:0000313" key="8">
    <source>
        <dbReference type="EMBL" id="MDD1781064.1"/>
    </source>
</evidence>
<dbReference type="InterPro" id="IPR050638">
    <property type="entry name" value="AA-Vitamin_Transporters"/>
</dbReference>
<feature type="transmembrane region" description="Helical" evidence="6">
    <location>
        <begin position="64"/>
        <end position="83"/>
    </location>
</feature>
<name>A0ABT5QKD4_9GAMM</name>
<keyword evidence="2" id="KW-1003">Cell membrane</keyword>
<feature type="domain" description="EamA" evidence="7">
    <location>
        <begin position="148"/>
        <end position="276"/>
    </location>
</feature>
<keyword evidence="4 6" id="KW-1133">Transmembrane helix</keyword>
<feature type="transmembrane region" description="Helical" evidence="6">
    <location>
        <begin position="237"/>
        <end position="257"/>
    </location>
</feature>
<dbReference type="PANTHER" id="PTHR32322">
    <property type="entry name" value="INNER MEMBRANE TRANSPORTER"/>
    <property type="match status" value="1"/>
</dbReference>
<dbReference type="PANTHER" id="PTHR32322:SF18">
    <property type="entry name" value="S-ADENOSYLMETHIONINE_S-ADENOSYLHOMOCYSTEINE TRANSPORTER"/>
    <property type="match status" value="1"/>
</dbReference>
<dbReference type="EMBL" id="JAJUBB010000004">
    <property type="protein sequence ID" value="MDD1781064.1"/>
    <property type="molecule type" value="Genomic_DNA"/>
</dbReference>
<dbReference type="Pfam" id="PF00892">
    <property type="entry name" value="EamA"/>
    <property type="match status" value="2"/>
</dbReference>
<feature type="transmembrane region" description="Helical" evidence="6">
    <location>
        <begin position="206"/>
        <end position="225"/>
    </location>
</feature>
<evidence type="ECO:0000256" key="6">
    <source>
        <dbReference type="SAM" id="Phobius"/>
    </source>
</evidence>
<reference evidence="8" key="1">
    <citation type="submission" date="2021-12" db="EMBL/GenBank/DDBJ databases">
        <title>Enterovibrio ZSDZ35 sp. nov. and Enterovibrio ZSDZ42 sp. nov., isolated from coastal seawater in Qingdao.</title>
        <authorList>
            <person name="Zhang P."/>
        </authorList>
    </citation>
    <scope>NUCLEOTIDE SEQUENCE</scope>
    <source>
        <strain evidence="8">ZSDZ35</strain>
    </source>
</reference>
<comment type="caution">
    <text evidence="8">The sequence shown here is derived from an EMBL/GenBank/DDBJ whole genome shotgun (WGS) entry which is preliminary data.</text>
</comment>
<dbReference type="InterPro" id="IPR037185">
    <property type="entry name" value="EmrE-like"/>
</dbReference>
<dbReference type="Gene3D" id="1.10.3730.20">
    <property type="match status" value="1"/>
</dbReference>
<feature type="transmembrane region" description="Helical" evidence="6">
    <location>
        <begin position="148"/>
        <end position="168"/>
    </location>
</feature>
<comment type="subcellular location">
    <subcellularLocation>
        <location evidence="1">Cell membrane</location>
        <topology evidence="1">Multi-pass membrane protein</topology>
    </subcellularLocation>
</comment>
<feature type="transmembrane region" description="Helical" evidence="6">
    <location>
        <begin position="263"/>
        <end position="285"/>
    </location>
</feature>
<keyword evidence="5 6" id="KW-0472">Membrane</keyword>
<protein>
    <submittedName>
        <fullName evidence="8">DMT family transporter</fullName>
    </submittedName>
</protein>
<evidence type="ECO:0000256" key="4">
    <source>
        <dbReference type="ARBA" id="ARBA00022989"/>
    </source>
</evidence>
<feature type="transmembrane region" description="Helical" evidence="6">
    <location>
        <begin position="175"/>
        <end position="194"/>
    </location>
</feature>
<gene>
    <name evidence="8" type="ORF">LRP49_07590</name>
</gene>
<evidence type="ECO:0000313" key="9">
    <source>
        <dbReference type="Proteomes" id="UP001149821"/>
    </source>
</evidence>
<evidence type="ECO:0000259" key="7">
    <source>
        <dbReference type="Pfam" id="PF00892"/>
    </source>
</evidence>
<evidence type="ECO:0000256" key="2">
    <source>
        <dbReference type="ARBA" id="ARBA00022475"/>
    </source>
</evidence>
<organism evidence="8 9">
    <name type="scientific">Enterovibrio qingdaonensis</name>
    <dbReference type="NCBI Taxonomy" id="2899818"/>
    <lineage>
        <taxon>Bacteria</taxon>
        <taxon>Pseudomonadati</taxon>
        <taxon>Pseudomonadota</taxon>
        <taxon>Gammaproteobacteria</taxon>
        <taxon>Vibrionales</taxon>
        <taxon>Vibrionaceae</taxon>
        <taxon>Enterovibrio</taxon>
    </lineage>
</organism>
<evidence type="ECO:0000256" key="3">
    <source>
        <dbReference type="ARBA" id="ARBA00022692"/>
    </source>
</evidence>